<name>A0ABS3EVD5_9FLAO</name>
<dbReference type="Pfam" id="PF12728">
    <property type="entry name" value="HTH_17"/>
    <property type="match status" value="1"/>
</dbReference>
<evidence type="ECO:0000313" key="2">
    <source>
        <dbReference type="EMBL" id="MBO0330092.1"/>
    </source>
</evidence>
<comment type="caution">
    <text evidence="2">The sequence shown here is derived from an EMBL/GenBank/DDBJ whole genome shotgun (WGS) entry which is preliminary data.</text>
</comment>
<sequence length="94" mass="11133">MEQTTTHVIGINPEELTERIVERLVKRINRLAKNKNPESTPNYFTREEISKKLNVSCVTLYRWEKRGILKRRKIGGKIYYKLEEIEAILEQSIS</sequence>
<dbReference type="PANTHER" id="PTHR34585">
    <property type="match status" value="1"/>
</dbReference>
<evidence type="ECO:0000313" key="3">
    <source>
        <dbReference type="Proteomes" id="UP000664163"/>
    </source>
</evidence>
<dbReference type="Proteomes" id="UP000664163">
    <property type="component" value="Unassembled WGS sequence"/>
</dbReference>
<accession>A0ABS3EVD5</accession>
<dbReference type="RefSeq" id="WP_207070515.1">
    <property type="nucleotide sequence ID" value="NZ_JAFLND010000001.1"/>
</dbReference>
<dbReference type="EMBL" id="JAFLND010000001">
    <property type="protein sequence ID" value="MBO0330092.1"/>
    <property type="molecule type" value="Genomic_DNA"/>
</dbReference>
<keyword evidence="3" id="KW-1185">Reference proteome</keyword>
<dbReference type="PANTHER" id="PTHR34585:SF22">
    <property type="entry name" value="HELIX-TURN-HELIX DOMAIN-CONTAINING PROTEIN"/>
    <property type="match status" value="1"/>
</dbReference>
<dbReference type="Gene3D" id="1.10.1660.10">
    <property type="match status" value="1"/>
</dbReference>
<evidence type="ECO:0000259" key="1">
    <source>
        <dbReference type="Pfam" id="PF12728"/>
    </source>
</evidence>
<organism evidence="2 3">
    <name type="scientific">[Muricauda] lutisoli</name>
    <dbReference type="NCBI Taxonomy" id="2816035"/>
    <lineage>
        <taxon>Bacteria</taxon>
        <taxon>Pseudomonadati</taxon>
        <taxon>Bacteroidota</taxon>
        <taxon>Flavobacteriia</taxon>
        <taxon>Flavobacteriales</taxon>
        <taxon>Flavobacteriaceae</taxon>
        <taxon>Allomuricauda</taxon>
    </lineage>
</organism>
<proteinExistence type="predicted"/>
<dbReference type="InterPro" id="IPR009061">
    <property type="entry name" value="DNA-bd_dom_put_sf"/>
</dbReference>
<reference evidence="2 3" key="1">
    <citation type="submission" date="2021-03" db="EMBL/GenBank/DDBJ databases">
        <title>Muricauda sp. CAU 1631 isolated from Incheon.</title>
        <authorList>
            <person name="Kim W."/>
        </authorList>
    </citation>
    <scope>NUCLEOTIDE SEQUENCE [LARGE SCALE GENOMIC DNA]</scope>
    <source>
        <strain evidence="2 3">CAU 1631</strain>
    </source>
</reference>
<dbReference type="InterPro" id="IPR041657">
    <property type="entry name" value="HTH_17"/>
</dbReference>
<gene>
    <name evidence="2" type="ORF">J0X13_05990</name>
</gene>
<feature type="domain" description="Helix-turn-helix" evidence="1">
    <location>
        <begin position="43"/>
        <end position="91"/>
    </location>
</feature>
<protein>
    <submittedName>
        <fullName evidence="2">Helix-turn-helix domain-containing protein</fullName>
    </submittedName>
</protein>
<dbReference type="SUPFAM" id="SSF46955">
    <property type="entry name" value="Putative DNA-binding domain"/>
    <property type="match status" value="1"/>
</dbReference>